<comment type="caution">
    <text evidence="1">The sequence shown here is derived from an EMBL/GenBank/DDBJ whole genome shotgun (WGS) entry which is preliminary data.</text>
</comment>
<name>A0A834TE68_9FABA</name>
<keyword evidence="2" id="KW-1185">Reference proteome</keyword>
<evidence type="ECO:0000313" key="2">
    <source>
        <dbReference type="Proteomes" id="UP000634136"/>
    </source>
</evidence>
<protein>
    <submittedName>
        <fullName evidence="1">Uncharacterized protein</fullName>
    </submittedName>
</protein>
<organism evidence="1 2">
    <name type="scientific">Senna tora</name>
    <dbReference type="NCBI Taxonomy" id="362788"/>
    <lineage>
        <taxon>Eukaryota</taxon>
        <taxon>Viridiplantae</taxon>
        <taxon>Streptophyta</taxon>
        <taxon>Embryophyta</taxon>
        <taxon>Tracheophyta</taxon>
        <taxon>Spermatophyta</taxon>
        <taxon>Magnoliopsida</taxon>
        <taxon>eudicotyledons</taxon>
        <taxon>Gunneridae</taxon>
        <taxon>Pentapetalae</taxon>
        <taxon>rosids</taxon>
        <taxon>fabids</taxon>
        <taxon>Fabales</taxon>
        <taxon>Fabaceae</taxon>
        <taxon>Caesalpinioideae</taxon>
        <taxon>Cassia clade</taxon>
        <taxon>Senna</taxon>
    </lineage>
</organism>
<dbReference type="EMBL" id="JAAIUW010000008">
    <property type="protein sequence ID" value="KAF7820512.1"/>
    <property type="molecule type" value="Genomic_DNA"/>
</dbReference>
<dbReference type="AlphaFoldDB" id="A0A834TE68"/>
<evidence type="ECO:0000313" key="1">
    <source>
        <dbReference type="EMBL" id="KAF7820512.1"/>
    </source>
</evidence>
<gene>
    <name evidence="1" type="ORF">G2W53_025967</name>
</gene>
<dbReference type="Proteomes" id="UP000634136">
    <property type="component" value="Unassembled WGS sequence"/>
</dbReference>
<proteinExistence type="predicted"/>
<sequence length="129" mass="14856">MEVEKAFREFELEHRLILAGNNTLNPPIEQATSFTIVPCESLHLIQFGTFIGISIANQPPPTPSIPLPQIHVDILQQELMDLCITWKDSLILKVWGLSIPSNRLSGKLVWIWKLCVEPSYLPYHKRWKK</sequence>
<reference evidence="1" key="1">
    <citation type="submission" date="2020-09" db="EMBL/GenBank/DDBJ databases">
        <title>Genome-Enabled Discovery of Anthraquinone Biosynthesis in Senna tora.</title>
        <authorList>
            <person name="Kang S.-H."/>
            <person name="Pandey R.P."/>
            <person name="Lee C.-M."/>
            <person name="Sim J.-S."/>
            <person name="Jeong J.-T."/>
            <person name="Choi B.-S."/>
            <person name="Jung M."/>
            <person name="Ginzburg D."/>
            <person name="Zhao K."/>
            <person name="Won S.Y."/>
            <person name="Oh T.-J."/>
            <person name="Yu Y."/>
            <person name="Kim N.-H."/>
            <person name="Lee O.R."/>
            <person name="Lee T.-H."/>
            <person name="Bashyal P."/>
            <person name="Kim T.-S."/>
            <person name="Lee W.-H."/>
            <person name="Kawkins C."/>
            <person name="Kim C.-K."/>
            <person name="Kim J.S."/>
            <person name="Ahn B.O."/>
            <person name="Rhee S.Y."/>
            <person name="Sohng J.K."/>
        </authorList>
    </citation>
    <scope>NUCLEOTIDE SEQUENCE</scope>
    <source>
        <tissue evidence="1">Leaf</tissue>
    </source>
</reference>
<accession>A0A834TE68</accession>